<evidence type="ECO:0000256" key="2">
    <source>
        <dbReference type="ARBA" id="ARBA00022737"/>
    </source>
</evidence>
<name>A0A1S9RM05_PENBI</name>
<evidence type="ECO:0000313" key="4">
    <source>
        <dbReference type="EMBL" id="OOQ86391.1"/>
    </source>
</evidence>
<organism evidence="4 5">
    <name type="scientific">Penicillium brasilianum</name>
    <dbReference type="NCBI Taxonomy" id="104259"/>
    <lineage>
        <taxon>Eukaryota</taxon>
        <taxon>Fungi</taxon>
        <taxon>Dikarya</taxon>
        <taxon>Ascomycota</taxon>
        <taxon>Pezizomycotina</taxon>
        <taxon>Eurotiomycetes</taxon>
        <taxon>Eurotiomycetidae</taxon>
        <taxon>Eurotiales</taxon>
        <taxon>Aspergillaceae</taxon>
        <taxon>Penicillium</taxon>
    </lineage>
</organism>
<feature type="repeat" description="WD" evidence="3">
    <location>
        <begin position="96"/>
        <end position="136"/>
    </location>
</feature>
<dbReference type="PANTHER" id="PTHR19848:SF8">
    <property type="entry name" value="F-BOX AND WD REPEAT DOMAIN CONTAINING 7"/>
    <property type="match status" value="1"/>
</dbReference>
<dbReference type="InterPro" id="IPR011044">
    <property type="entry name" value="Quino_amine_DH_bsu"/>
</dbReference>
<gene>
    <name evidence="4" type="ORF">PEBR_21497</name>
</gene>
<keyword evidence="2" id="KW-0677">Repeat</keyword>
<dbReference type="InterPro" id="IPR020472">
    <property type="entry name" value="WD40_PAC1"/>
</dbReference>
<feature type="repeat" description="WD" evidence="3">
    <location>
        <begin position="261"/>
        <end position="295"/>
    </location>
</feature>
<evidence type="ECO:0000256" key="1">
    <source>
        <dbReference type="ARBA" id="ARBA00022574"/>
    </source>
</evidence>
<dbReference type="Proteomes" id="UP000190744">
    <property type="component" value="Unassembled WGS sequence"/>
</dbReference>
<dbReference type="PROSITE" id="PS00678">
    <property type="entry name" value="WD_REPEATS_1"/>
    <property type="match status" value="3"/>
</dbReference>
<dbReference type="EMBL" id="LJBN01000142">
    <property type="protein sequence ID" value="OOQ86391.1"/>
    <property type="molecule type" value="Genomic_DNA"/>
</dbReference>
<evidence type="ECO:0000256" key="3">
    <source>
        <dbReference type="PROSITE-ProRule" id="PRU00221"/>
    </source>
</evidence>
<dbReference type="PANTHER" id="PTHR19848">
    <property type="entry name" value="WD40 REPEAT PROTEIN"/>
    <property type="match status" value="1"/>
</dbReference>
<accession>A0A1S9RM05</accession>
<feature type="repeat" description="WD" evidence="3">
    <location>
        <begin position="337"/>
        <end position="378"/>
    </location>
</feature>
<dbReference type="AlphaFoldDB" id="A0A1S9RM05"/>
<dbReference type="SUPFAM" id="SSF50969">
    <property type="entry name" value="YVTN repeat-like/Quinoprotein amine dehydrogenase"/>
    <property type="match status" value="1"/>
</dbReference>
<dbReference type="PROSITE" id="PS50294">
    <property type="entry name" value="WD_REPEATS_REGION"/>
    <property type="match status" value="5"/>
</dbReference>
<dbReference type="SMART" id="SM00320">
    <property type="entry name" value="WD40"/>
    <property type="match status" value="8"/>
</dbReference>
<dbReference type="CDD" id="cd00200">
    <property type="entry name" value="WD40"/>
    <property type="match status" value="1"/>
</dbReference>
<feature type="repeat" description="WD" evidence="3">
    <location>
        <begin position="220"/>
        <end position="260"/>
    </location>
</feature>
<reference evidence="5" key="1">
    <citation type="submission" date="2015-09" db="EMBL/GenBank/DDBJ databases">
        <authorList>
            <person name="Fill T.P."/>
            <person name="Baretta J.F."/>
            <person name="de Almeida L.G."/>
            <person name="Rocha M."/>
            <person name="de Souza D.H."/>
            <person name="Malavazi I."/>
            <person name="Cerdeira L.T."/>
            <person name="Hong H."/>
            <person name="Samborskyy M."/>
            <person name="de Vasconcelos A.T."/>
            <person name="Leadlay P."/>
            <person name="Rodrigues-Filho E."/>
        </authorList>
    </citation>
    <scope>NUCLEOTIDE SEQUENCE [LARGE SCALE GENOMIC DNA]</scope>
    <source>
        <strain evidence="5">LaBioMMi 136</strain>
    </source>
</reference>
<feature type="repeat" description="WD" evidence="3">
    <location>
        <begin position="379"/>
        <end position="412"/>
    </location>
</feature>
<feature type="repeat" description="WD" evidence="3">
    <location>
        <begin position="421"/>
        <end position="462"/>
    </location>
</feature>
<feature type="repeat" description="WD" evidence="3">
    <location>
        <begin position="148"/>
        <end position="177"/>
    </location>
</feature>
<protein>
    <submittedName>
        <fullName evidence="4">Putative vegetative incompatibility WD repeat protein</fullName>
    </submittedName>
</protein>
<comment type="caution">
    <text evidence="4">The sequence shown here is derived from an EMBL/GenBank/DDBJ whole genome shotgun (WGS) entry which is preliminary data.</text>
</comment>
<dbReference type="InterPro" id="IPR019775">
    <property type="entry name" value="WD40_repeat_CS"/>
</dbReference>
<dbReference type="Pfam" id="PF00400">
    <property type="entry name" value="WD40"/>
    <property type="match status" value="8"/>
</dbReference>
<dbReference type="InterPro" id="IPR015943">
    <property type="entry name" value="WD40/YVTN_repeat-like_dom_sf"/>
</dbReference>
<dbReference type="PROSITE" id="PS50082">
    <property type="entry name" value="WD_REPEATS_2"/>
    <property type="match status" value="7"/>
</dbReference>
<keyword evidence="1 3" id="KW-0853">WD repeat</keyword>
<sequence>MSLLSLTSEIVGILDRLQTAKLDLDSSTSDFIHDAKRFILKNHWIVDRAPLQVYCAGLIFAPRTAIIYSKFTEELPAWIYRLPRVQETWSAEIQALEGHSGPISSLTFSPDGYLLASCSETSIQLWDATTGTLQHTIVGYKNILWNIFSPDSCLLASLSADNTVRLWDVATGTLLQTLEGRSYRICSAVFSLDCKLLVSGCSGSSIRLWYISTDILEQTLEGHTSSIRSAVFSTGSQLLASFSGKTVRIWDTTTGTLRQNLEGHTDSIWSVVFSPDCRLLASISNNTIRLWDTTTFGISILLLQWHHPSVGNDDGHPTANFRESQRISSDGALQHTFEHHTNSVRSVIFAPDSRILASGSFDGTIWLWDTTAVASQQTVKDYSDSITSIAFSPDCALLLSTSKNGMVGLWNVAMGVLKQNLEGHLNKVLSVAYSPDGQMLASTSGDNTVRIWYIATGTPVASRIKGKMVGFQSSTEVPNSSNYPTSLEVQRWFGNKARTDTMISVLDKVWVTLNGKKVLWLPPEYRPICYAVMNNHLALGHKSGLVTFLCFVLD</sequence>
<dbReference type="InterPro" id="IPR001680">
    <property type="entry name" value="WD40_rpt"/>
</dbReference>
<proteinExistence type="predicted"/>
<evidence type="ECO:0000313" key="5">
    <source>
        <dbReference type="Proteomes" id="UP000190744"/>
    </source>
</evidence>
<dbReference type="Gene3D" id="2.130.10.10">
    <property type="entry name" value="YVTN repeat-like/Quinoprotein amine dehydrogenase"/>
    <property type="match status" value="3"/>
</dbReference>
<dbReference type="PRINTS" id="PR00320">
    <property type="entry name" value="GPROTEINBRPT"/>
</dbReference>